<dbReference type="InterPro" id="IPR004045">
    <property type="entry name" value="Glutathione_S-Trfase_N"/>
</dbReference>
<feature type="domain" description="GST N-terminal" evidence="1">
    <location>
        <begin position="26"/>
        <end position="99"/>
    </location>
</feature>
<dbReference type="InterPro" id="IPR036282">
    <property type="entry name" value="Glutathione-S-Trfase_C_sf"/>
</dbReference>
<comment type="caution">
    <text evidence="2">The sequence shown here is derived from an EMBL/GenBank/DDBJ whole genome shotgun (WGS) entry which is preliminary data.</text>
</comment>
<gene>
    <name evidence="2" type="ORF">F2P47_05645</name>
</gene>
<dbReference type="InterPro" id="IPR036249">
    <property type="entry name" value="Thioredoxin-like_sf"/>
</dbReference>
<keyword evidence="2" id="KW-0808">Transferase</keyword>
<reference evidence="2 3" key="1">
    <citation type="submission" date="2019-09" db="EMBL/GenBank/DDBJ databases">
        <title>Parvibaculum sedimenti sp. nov., isolated from sediment.</title>
        <authorList>
            <person name="Wang Y."/>
        </authorList>
    </citation>
    <scope>NUCLEOTIDE SEQUENCE [LARGE SCALE GENOMIC DNA]</scope>
    <source>
        <strain evidence="2 3">HXT-9</strain>
    </source>
</reference>
<dbReference type="Gene3D" id="3.40.30.10">
    <property type="entry name" value="Glutaredoxin"/>
    <property type="match status" value="1"/>
</dbReference>
<dbReference type="GO" id="GO:0005737">
    <property type="term" value="C:cytoplasm"/>
    <property type="evidence" value="ECO:0007669"/>
    <property type="project" value="TreeGrafter"/>
</dbReference>
<dbReference type="SUPFAM" id="SSF47616">
    <property type="entry name" value="GST C-terminal domain-like"/>
    <property type="match status" value="1"/>
</dbReference>
<dbReference type="Gene3D" id="1.20.1050.10">
    <property type="match status" value="1"/>
</dbReference>
<sequence length="386" mass="43557">MICINLAMLNARREETDGMTEGYEFYGAEVSYYSGKVRAYLRFKRIPFIEYGATADVYRNVILPRVGWPVIPVVVTPEGETLQDSTDIIDALEERFPEAPVYPATTKQRLAALLLELYGDEWLKIPAMHYRWTKNRDFALSEFGRLSAPELPPEGQREVADRIAKPFAGALPFLGATPKTAEAIEKSYEGLLGELDRHFASYEFLFGTRPSIGDFGLIGPLYAHQFRDPASGELMKRIAPNVVRWVERMMKPPHPKGGEFLPRDEVPETLIPVLARMMREMVPVLVSTAHLFRKWVEEHPETAAGTGEVPRAIGTHEFTLEGVQESRAVFPYDLWMLQRPLDFISSLEADEKLRAADLLRAAGGETLLDFPAFPRLARTNFKVALA</sequence>
<evidence type="ECO:0000313" key="2">
    <source>
        <dbReference type="EMBL" id="KAB7741229.1"/>
    </source>
</evidence>
<organism evidence="2 3">
    <name type="scientific">Parvibaculum sedimenti</name>
    <dbReference type="NCBI Taxonomy" id="2608632"/>
    <lineage>
        <taxon>Bacteria</taxon>
        <taxon>Pseudomonadati</taxon>
        <taxon>Pseudomonadota</taxon>
        <taxon>Alphaproteobacteria</taxon>
        <taxon>Hyphomicrobiales</taxon>
        <taxon>Parvibaculaceae</taxon>
        <taxon>Parvibaculum</taxon>
    </lineage>
</organism>
<keyword evidence="3" id="KW-1185">Reference proteome</keyword>
<dbReference type="PANTHER" id="PTHR12289">
    <property type="entry name" value="METAXIN RELATED"/>
    <property type="match status" value="1"/>
</dbReference>
<name>A0A6N6VKB0_9HYPH</name>
<dbReference type="Pfam" id="PF13417">
    <property type="entry name" value="GST_N_3"/>
    <property type="match status" value="1"/>
</dbReference>
<dbReference type="PANTHER" id="PTHR12289:SF67">
    <property type="match status" value="1"/>
</dbReference>
<evidence type="ECO:0000259" key="1">
    <source>
        <dbReference type="Pfam" id="PF13417"/>
    </source>
</evidence>
<dbReference type="AlphaFoldDB" id="A0A6N6VKB0"/>
<dbReference type="Proteomes" id="UP000468901">
    <property type="component" value="Unassembled WGS sequence"/>
</dbReference>
<dbReference type="Pfam" id="PF13410">
    <property type="entry name" value="GST_C_2"/>
    <property type="match status" value="1"/>
</dbReference>
<evidence type="ECO:0000313" key="3">
    <source>
        <dbReference type="Proteomes" id="UP000468901"/>
    </source>
</evidence>
<dbReference type="SUPFAM" id="SSF52833">
    <property type="entry name" value="Thioredoxin-like"/>
    <property type="match status" value="1"/>
</dbReference>
<dbReference type="GO" id="GO:0016740">
    <property type="term" value="F:transferase activity"/>
    <property type="evidence" value="ECO:0007669"/>
    <property type="project" value="UniProtKB-KW"/>
</dbReference>
<accession>A0A6N6VKB0</accession>
<proteinExistence type="predicted"/>
<protein>
    <submittedName>
        <fullName evidence="2">Glutathione S-transferase</fullName>
    </submittedName>
</protein>
<dbReference type="InterPro" id="IPR050931">
    <property type="entry name" value="Mito_Protein_Transport_Metaxin"/>
</dbReference>
<dbReference type="EMBL" id="WESC01000004">
    <property type="protein sequence ID" value="KAB7741229.1"/>
    <property type="molecule type" value="Genomic_DNA"/>
</dbReference>